<keyword evidence="8" id="KW-1185">Reference proteome</keyword>
<name>A0A507E5U4_9FUNG</name>
<dbReference type="GO" id="GO:0016491">
    <property type="term" value="F:oxidoreductase activity"/>
    <property type="evidence" value="ECO:0007669"/>
    <property type="project" value="UniProtKB-KW"/>
</dbReference>
<reference evidence="7 8" key="1">
    <citation type="journal article" date="2019" name="Sci. Rep.">
        <title>Comparative genomics of chytrid fungi reveal insights into the obligate biotrophic and pathogenic lifestyle of Synchytrium endobioticum.</title>
        <authorList>
            <person name="van de Vossenberg B.T.L.H."/>
            <person name="Warris S."/>
            <person name="Nguyen H.D.T."/>
            <person name="van Gent-Pelzer M.P.E."/>
            <person name="Joly D.L."/>
            <person name="van de Geest H.C."/>
            <person name="Bonants P.J.M."/>
            <person name="Smith D.S."/>
            <person name="Levesque C.A."/>
            <person name="van der Lee T.A.J."/>
        </authorList>
    </citation>
    <scope>NUCLEOTIDE SEQUENCE [LARGE SCALE GENOMIC DNA]</scope>
    <source>
        <strain evidence="7 8">CBS 809.83</strain>
    </source>
</reference>
<evidence type="ECO:0000259" key="6">
    <source>
        <dbReference type="Pfam" id="PF00248"/>
    </source>
</evidence>
<comment type="caution">
    <text evidence="7">The sequence shown here is derived from an EMBL/GenBank/DDBJ whole genome shotgun (WGS) entry which is preliminary data.</text>
</comment>
<dbReference type="PIRSF" id="PIRSF000097">
    <property type="entry name" value="AKR"/>
    <property type="match status" value="1"/>
</dbReference>
<dbReference type="InterPro" id="IPR023210">
    <property type="entry name" value="NADP_OxRdtase_dom"/>
</dbReference>
<keyword evidence="2" id="KW-0560">Oxidoreductase</keyword>
<accession>A0A507E5U4</accession>
<evidence type="ECO:0000313" key="7">
    <source>
        <dbReference type="EMBL" id="TPX58440.1"/>
    </source>
</evidence>
<evidence type="ECO:0000313" key="8">
    <source>
        <dbReference type="Proteomes" id="UP000318582"/>
    </source>
</evidence>
<dbReference type="PRINTS" id="PR00069">
    <property type="entry name" value="ALDKETRDTASE"/>
</dbReference>
<comment type="similarity">
    <text evidence="1">Belongs to the aldo/keto reductase family.</text>
</comment>
<evidence type="ECO:0000256" key="4">
    <source>
        <dbReference type="PIRSR" id="PIRSR000097-2"/>
    </source>
</evidence>
<organism evidence="7 8">
    <name type="scientific">Powellomyces hirtus</name>
    <dbReference type="NCBI Taxonomy" id="109895"/>
    <lineage>
        <taxon>Eukaryota</taxon>
        <taxon>Fungi</taxon>
        <taxon>Fungi incertae sedis</taxon>
        <taxon>Chytridiomycota</taxon>
        <taxon>Chytridiomycota incertae sedis</taxon>
        <taxon>Chytridiomycetes</taxon>
        <taxon>Spizellomycetales</taxon>
        <taxon>Powellomycetaceae</taxon>
        <taxon>Powellomyces</taxon>
    </lineage>
</organism>
<dbReference type="PROSITE" id="PS00063">
    <property type="entry name" value="ALDOKETO_REDUCTASE_3"/>
    <property type="match status" value="1"/>
</dbReference>
<protein>
    <recommendedName>
        <fullName evidence="6">NADP-dependent oxidoreductase domain-containing protein</fullName>
    </recommendedName>
</protein>
<evidence type="ECO:0000256" key="5">
    <source>
        <dbReference type="PIRSR" id="PIRSR000097-3"/>
    </source>
</evidence>
<feature type="site" description="Lowers pKa of active site Tyr" evidence="5">
    <location>
        <position position="81"/>
    </location>
</feature>
<dbReference type="InterPro" id="IPR036812">
    <property type="entry name" value="NAD(P)_OxRdtase_dom_sf"/>
</dbReference>
<evidence type="ECO:0000256" key="1">
    <source>
        <dbReference type="ARBA" id="ARBA00007905"/>
    </source>
</evidence>
<dbReference type="Pfam" id="PF00248">
    <property type="entry name" value="Aldo_ket_red"/>
    <property type="match status" value="1"/>
</dbReference>
<sequence>MATTIPTIKLNTGAHMPQVGLGTWQSEPGEVGQAVTAAIEAGYTHIDGAMCYQNEKEVGAALKKLFKDGKIKRENLFYTSKLWNTFHRVDKVAEGFNTTLSDLGLDYLDLFLVHWPYSFQPGETLFPKDANDKIILDSTDIVETWKEMEKLVDAGKVKAIGVSNFDINALKHLLANCRIRPAVNQVELHPYLPQPALVNFCKKEGIAVTAYSPLGSGGEPSLIKDETITKIANAHGKDAGQILISWAVQRGTIVIPKSVKPSRIQSNLQIIKLSDEEMKEISSIKTRKRFVDCKSFWSLDLFKGDTADN</sequence>
<gene>
    <name evidence="7" type="ORF">PhCBS80983_g03153</name>
</gene>
<evidence type="ECO:0000256" key="3">
    <source>
        <dbReference type="PIRSR" id="PIRSR000097-1"/>
    </source>
</evidence>
<feature type="domain" description="NADP-dependent oxidoreductase" evidence="6">
    <location>
        <begin position="19"/>
        <end position="284"/>
    </location>
</feature>
<dbReference type="FunFam" id="3.20.20.100:FF:000007">
    <property type="entry name" value="NAD(P)H-dependent D-xylose reductase xyl1"/>
    <property type="match status" value="1"/>
</dbReference>
<dbReference type="SUPFAM" id="SSF51430">
    <property type="entry name" value="NAD(P)-linked oxidoreductase"/>
    <property type="match status" value="1"/>
</dbReference>
<dbReference type="AlphaFoldDB" id="A0A507E5U4"/>
<dbReference type="Proteomes" id="UP000318582">
    <property type="component" value="Unassembled WGS sequence"/>
</dbReference>
<dbReference type="InterPro" id="IPR018170">
    <property type="entry name" value="Aldo/ket_reductase_CS"/>
</dbReference>
<dbReference type="STRING" id="109895.A0A507E5U4"/>
<evidence type="ECO:0000256" key="2">
    <source>
        <dbReference type="ARBA" id="ARBA00023002"/>
    </source>
</evidence>
<proteinExistence type="inferred from homology"/>
<dbReference type="InterPro" id="IPR020471">
    <property type="entry name" value="AKR"/>
</dbReference>
<dbReference type="PROSITE" id="PS00062">
    <property type="entry name" value="ALDOKETO_REDUCTASE_2"/>
    <property type="match status" value="1"/>
</dbReference>
<dbReference type="Gene3D" id="3.20.20.100">
    <property type="entry name" value="NADP-dependent oxidoreductase domain"/>
    <property type="match status" value="1"/>
</dbReference>
<feature type="active site" description="Proton donor" evidence="3">
    <location>
        <position position="52"/>
    </location>
</feature>
<dbReference type="EMBL" id="QEAQ01000036">
    <property type="protein sequence ID" value="TPX58440.1"/>
    <property type="molecule type" value="Genomic_DNA"/>
</dbReference>
<dbReference type="PANTHER" id="PTHR11732">
    <property type="entry name" value="ALDO/KETO REDUCTASE"/>
    <property type="match status" value="1"/>
</dbReference>
<feature type="binding site" evidence="4">
    <location>
        <position position="114"/>
    </location>
    <ligand>
        <name>substrate</name>
    </ligand>
</feature>